<evidence type="ECO:0008006" key="5">
    <source>
        <dbReference type="Google" id="ProtNLM"/>
    </source>
</evidence>
<protein>
    <recommendedName>
        <fullName evidence="5">Ankyrin repeat protein</fullName>
    </recommendedName>
</protein>
<evidence type="ECO:0000256" key="1">
    <source>
        <dbReference type="ARBA" id="ARBA00022737"/>
    </source>
</evidence>
<keyword evidence="1" id="KW-0677">Repeat</keyword>
<comment type="caution">
    <text evidence="3">The sequence shown here is derived from an EMBL/GenBank/DDBJ whole genome shotgun (WGS) entry which is preliminary data.</text>
</comment>
<name>A0ABR1SMP3_9PEZI</name>
<dbReference type="Proteomes" id="UP001444661">
    <property type="component" value="Unassembled WGS sequence"/>
</dbReference>
<dbReference type="SMART" id="SM00248">
    <property type="entry name" value="ANK"/>
    <property type="match status" value="4"/>
</dbReference>
<keyword evidence="2" id="KW-0040">ANK repeat</keyword>
<evidence type="ECO:0000313" key="3">
    <source>
        <dbReference type="EMBL" id="KAK8035575.1"/>
    </source>
</evidence>
<dbReference type="EMBL" id="JAQQWK010000009">
    <property type="protein sequence ID" value="KAK8035575.1"/>
    <property type="molecule type" value="Genomic_DNA"/>
</dbReference>
<accession>A0ABR1SMP3</accession>
<dbReference type="InterPro" id="IPR002110">
    <property type="entry name" value="Ankyrin_rpt"/>
</dbReference>
<dbReference type="PANTHER" id="PTHR24198">
    <property type="entry name" value="ANKYRIN REPEAT AND PROTEIN KINASE DOMAIN-CONTAINING PROTEIN"/>
    <property type="match status" value="1"/>
</dbReference>
<keyword evidence="4" id="KW-1185">Reference proteome</keyword>
<reference evidence="3 4" key="1">
    <citation type="submission" date="2023-01" db="EMBL/GenBank/DDBJ databases">
        <title>Analysis of 21 Apiospora genomes using comparative genomics revels a genus with tremendous synthesis potential of carbohydrate active enzymes and secondary metabolites.</title>
        <authorList>
            <person name="Sorensen T."/>
        </authorList>
    </citation>
    <scope>NUCLEOTIDE SEQUENCE [LARGE SCALE GENOMIC DNA]</scope>
    <source>
        <strain evidence="3 4">CBS 33761</strain>
    </source>
</reference>
<dbReference type="Gene3D" id="1.25.40.20">
    <property type="entry name" value="Ankyrin repeat-containing domain"/>
    <property type="match status" value="1"/>
</dbReference>
<evidence type="ECO:0000256" key="2">
    <source>
        <dbReference type="ARBA" id="ARBA00023043"/>
    </source>
</evidence>
<sequence>MERFVAVLGPIRGLGVNDDDRDCLVWAVQSGQLAKVRYLLGWPGHRPHKQWGEKFERAVVEAVRLRRRDMIPYLFQLHRWTGEVGIPVRWRTVDVGIVTTMALLLACRHGDLETVRLYFHHVHEAEFARQHPHLRRNAFMYACRSGNPELVAFLLSLEHMTAATEIVEGQGNESLCRTCRNGVWAVSEDGYNTCCGEEGGFGPIFAAATNGNTRIAQLVVDAGCPVSAEQYQKAAAVAVELGHHRFLQWVLQHAGPALTEPTAEFDLLGLACVRGSVGTLDVLAANGLLQDRALWAEDCCLPYRLEGNARVYPLRRYEKPALVALVWGRGDVLQYLLSLGLEDVADPLETSVKDLWEMGCIPRRPTPKIKPFAWRGIEAVTLEQMEEEVFKRNG</sequence>
<organism evidence="3 4">
    <name type="scientific">Apiospora rasikravindrae</name>
    <dbReference type="NCBI Taxonomy" id="990691"/>
    <lineage>
        <taxon>Eukaryota</taxon>
        <taxon>Fungi</taxon>
        <taxon>Dikarya</taxon>
        <taxon>Ascomycota</taxon>
        <taxon>Pezizomycotina</taxon>
        <taxon>Sordariomycetes</taxon>
        <taxon>Xylariomycetidae</taxon>
        <taxon>Amphisphaeriales</taxon>
        <taxon>Apiosporaceae</taxon>
        <taxon>Apiospora</taxon>
    </lineage>
</organism>
<dbReference type="SUPFAM" id="SSF48403">
    <property type="entry name" value="Ankyrin repeat"/>
    <property type="match status" value="1"/>
</dbReference>
<gene>
    <name evidence="3" type="ORF">PG993_010570</name>
</gene>
<dbReference type="InterPro" id="IPR036770">
    <property type="entry name" value="Ankyrin_rpt-contain_sf"/>
</dbReference>
<dbReference type="PANTHER" id="PTHR24198:SF165">
    <property type="entry name" value="ANKYRIN REPEAT-CONTAINING PROTEIN-RELATED"/>
    <property type="match status" value="1"/>
</dbReference>
<evidence type="ECO:0000313" key="4">
    <source>
        <dbReference type="Proteomes" id="UP001444661"/>
    </source>
</evidence>
<proteinExistence type="predicted"/>